<protein>
    <submittedName>
        <fullName evidence="2">Uncharacterized protein</fullName>
    </submittedName>
</protein>
<name>A0ABR6FVI7_9BURK</name>
<dbReference type="Proteomes" id="UP000533533">
    <property type="component" value="Unassembled WGS sequence"/>
</dbReference>
<keyword evidence="1" id="KW-0472">Membrane</keyword>
<sequence>MWAIPGALLLIAGGSGKQLALSSDRSPCSQSAAGWPVAVGTVTRLIAKRVLSEERSKHLQVFASGVITGDAIFTFAFITIKSFRK</sequence>
<evidence type="ECO:0000313" key="2">
    <source>
        <dbReference type="EMBL" id="MBB2931459.1"/>
    </source>
</evidence>
<evidence type="ECO:0000256" key="1">
    <source>
        <dbReference type="SAM" id="Phobius"/>
    </source>
</evidence>
<comment type="caution">
    <text evidence="2">The sequence shown here is derived from an EMBL/GenBank/DDBJ whole genome shotgun (WGS) entry which is preliminary data.</text>
</comment>
<accession>A0ABR6FVI7</accession>
<keyword evidence="1" id="KW-0812">Transmembrane</keyword>
<evidence type="ECO:0000313" key="3">
    <source>
        <dbReference type="Proteomes" id="UP000533533"/>
    </source>
</evidence>
<dbReference type="EMBL" id="JACHVZ010000019">
    <property type="protein sequence ID" value="MBB2931459.1"/>
    <property type="molecule type" value="Genomic_DNA"/>
</dbReference>
<proteinExistence type="predicted"/>
<keyword evidence="1" id="KW-1133">Transmembrane helix</keyword>
<reference evidence="2 3" key="1">
    <citation type="submission" date="2020-08" db="EMBL/GenBank/DDBJ databases">
        <title>Genomic Encyclopedia of Type Strains, Phase IV (KMG-V): Genome sequencing to study the core and pangenomes of soil and plant-associated prokaryotes.</title>
        <authorList>
            <person name="Whitman W."/>
        </authorList>
    </citation>
    <scope>NUCLEOTIDE SEQUENCE [LARGE SCALE GENOMIC DNA]</scope>
    <source>
        <strain evidence="2 3">SRMrh-85</strain>
    </source>
</reference>
<organism evidence="2 3">
    <name type="scientific">Paraburkholderia silvatlantica</name>
    <dbReference type="NCBI Taxonomy" id="321895"/>
    <lineage>
        <taxon>Bacteria</taxon>
        <taxon>Pseudomonadati</taxon>
        <taxon>Pseudomonadota</taxon>
        <taxon>Betaproteobacteria</taxon>
        <taxon>Burkholderiales</taxon>
        <taxon>Burkholderiaceae</taxon>
        <taxon>Paraburkholderia</taxon>
    </lineage>
</organism>
<keyword evidence="3" id="KW-1185">Reference proteome</keyword>
<gene>
    <name evidence="2" type="ORF">FHX59_005930</name>
</gene>
<feature type="transmembrane region" description="Helical" evidence="1">
    <location>
        <begin position="59"/>
        <end position="80"/>
    </location>
</feature>
<dbReference type="RefSeq" id="WP_133253692.1">
    <property type="nucleotide sequence ID" value="NZ_JACHVZ010000019.1"/>
</dbReference>